<dbReference type="RefSeq" id="WP_087617022.1">
    <property type="nucleotide sequence ID" value="NZ_JAFBEY010000003.1"/>
</dbReference>
<dbReference type="Proteomes" id="UP000196594">
    <property type="component" value="Unassembled WGS sequence"/>
</dbReference>
<dbReference type="PANTHER" id="PTHR13789">
    <property type="entry name" value="MONOOXYGENASE"/>
    <property type="match status" value="1"/>
</dbReference>
<comment type="cofactor">
    <cofactor evidence="1">
        <name>FAD</name>
        <dbReference type="ChEBI" id="CHEBI:57692"/>
    </cofactor>
</comment>
<comment type="caution">
    <text evidence="7">The sequence shown here is derived from an EMBL/GenBank/DDBJ whole genome shotgun (WGS) entry which is preliminary data.</text>
</comment>
<evidence type="ECO:0000313" key="8">
    <source>
        <dbReference type="Proteomes" id="UP000196594"/>
    </source>
</evidence>
<dbReference type="Pfam" id="PF01494">
    <property type="entry name" value="FAD_binding_3"/>
    <property type="match status" value="1"/>
</dbReference>
<protein>
    <submittedName>
        <fullName evidence="7">3-hydroxybenzoate 6-hydroxylase</fullName>
    </submittedName>
</protein>
<dbReference type="SUPFAM" id="SSF51905">
    <property type="entry name" value="FAD/NAD(P)-binding domain"/>
    <property type="match status" value="1"/>
</dbReference>
<evidence type="ECO:0000256" key="2">
    <source>
        <dbReference type="ARBA" id="ARBA00022630"/>
    </source>
</evidence>
<dbReference type="InterPro" id="IPR050493">
    <property type="entry name" value="FAD-dep_Monooxygenase_BioMet"/>
</dbReference>
<name>A0ABX3ZHI9_9BACL</name>
<dbReference type="InterPro" id="IPR002938">
    <property type="entry name" value="FAD-bd"/>
</dbReference>
<evidence type="ECO:0000256" key="1">
    <source>
        <dbReference type="ARBA" id="ARBA00001974"/>
    </source>
</evidence>
<keyword evidence="8" id="KW-1185">Reference proteome</keyword>
<dbReference type="InterPro" id="IPR036188">
    <property type="entry name" value="FAD/NAD-bd_sf"/>
</dbReference>
<evidence type="ECO:0000313" key="7">
    <source>
        <dbReference type="EMBL" id="OUZ39207.1"/>
    </source>
</evidence>
<reference evidence="7 8" key="1">
    <citation type="journal article" date="2017" name="Int. J. Syst. Evol. Microbiol.">
        <title>Solibacillus kalamii sp. nov., isolated from a high-efficiency particulate arrestance filter system used in the International Space Station.</title>
        <authorList>
            <person name="Checinska Sielaff A."/>
            <person name="Kumar R.M."/>
            <person name="Pal D."/>
            <person name="Mayilraj S."/>
            <person name="Venkateswaran K."/>
        </authorList>
    </citation>
    <scope>NUCLEOTIDE SEQUENCE [LARGE SCALE GENOMIC DNA]</scope>
    <source>
        <strain evidence="7 8">ISSFR-015</strain>
    </source>
</reference>
<dbReference type="EMBL" id="NHNT01000004">
    <property type="protein sequence ID" value="OUZ39207.1"/>
    <property type="molecule type" value="Genomic_DNA"/>
</dbReference>
<evidence type="ECO:0000256" key="5">
    <source>
        <dbReference type="ARBA" id="ARBA00023033"/>
    </source>
</evidence>
<dbReference type="PANTHER" id="PTHR13789:SF318">
    <property type="entry name" value="GERANYLGERANYL DIPHOSPHATE REDUCTASE"/>
    <property type="match status" value="1"/>
</dbReference>
<evidence type="ECO:0000256" key="4">
    <source>
        <dbReference type="ARBA" id="ARBA00023002"/>
    </source>
</evidence>
<dbReference type="Gene3D" id="3.50.50.60">
    <property type="entry name" value="FAD/NAD(P)-binding domain"/>
    <property type="match status" value="1"/>
</dbReference>
<feature type="domain" description="FAD-binding" evidence="6">
    <location>
        <begin position="6"/>
        <end position="346"/>
    </location>
</feature>
<dbReference type="PRINTS" id="PR00420">
    <property type="entry name" value="RNGMNOXGNASE"/>
</dbReference>
<proteinExistence type="predicted"/>
<keyword evidence="3" id="KW-0274">FAD</keyword>
<accession>A0ABX3ZHI9</accession>
<sequence length="404" mass="45583">MTNISDVIVVGGGIGGLATALSIVQRTDKTVAVLEQAPAFGEIGAGIQLAPNALHVLDQLGVKEEILNVAVVPKRLVLKDIYTAKELAVLDLTDGFQERFKQPYVVLHRSDLHRVLYEACLKNNRISFKNDEQIQTVSQTPGQVTITNQRGESYTAEAAIGADGIKSNVRKLFSQDEMICSEYVAYRGTLPIEEITAEGDIAMDDVIMWIGPNLHLVQYPVRRGELYNQVVVFKTYDYKPEGDWGTPEEMQQRFEGAHPDVERALKYISTQFRWPMFHRLPIENWTDENVTLLGDAAHPMLQYLAQGGAQALEDAYVLGEALENEATYNEAFLRYQKERQPRSAMVQNSARRWGEIIHADTADDLDRALVLLRDHLFGSHKETNYDVADFLYNYFNTRKSEVKS</sequence>
<evidence type="ECO:0000256" key="3">
    <source>
        <dbReference type="ARBA" id="ARBA00022827"/>
    </source>
</evidence>
<organism evidence="7 8">
    <name type="scientific">Solibacillus kalamii</name>
    <dbReference type="NCBI Taxonomy" id="1748298"/>
    <lineage>
        <taxon>Bacteria</taxon>
        <taxon>Bacillati</taxon>
        <taxon>Bacillota</taxon>
        <taxon>Bacilli</taxon>
        <taxon>Bacillales</taxon>
        <taxon>Caryophanaceae</taxon>
        <taxon>Solibacillus</taxon>
    </lineage>
</organism>
<dbReference type="SUPFAM" id="SSF54373">
    <property type="entry name" value="FAD-linked reductases, C-terminal domain"/>
    <property type="match status" value="1"/>
</dbReference>
<keyword evidence="5" id="KW-0503">Monooxygenase</keyword>
<keyword evidence="4" id="KW-0560">Oxidoreductase</keyword>
<gene>
    <name evidence="7" type="ORF">CBM15_08080</name>
</gene>
<evidence type="ECO:0000259" key="6">
    <source>
        <dbReference type="Pfam" id="PF01494"/>
    </source>
</evidence>
<keyword evidence="2" id="KW-0285">Flavoprotein</keyword>